<accession>A0A330L7R5</accession>
<dbReference type="OrthoDB" id="9798646at2"/>
<gene>
    <name evidence="2" type="ORF">NITLEN_20665</name>
</gene>
<dbReference type="EMBL" id="OUNR01000012">
    <property type="protein sequence ID" value="SPP65025.1"/>
    <property type="molecule type" value="Genomic_DNA"/>
</dbReference>
<evidence type="ECO:0000313" key="2">
    <source>
        <dbReference type="EMBL" id="SPP65025.1"/>
    </source>
</evidence>
<protein>
    <submittedName>
        <fullName evidence="2">Putative Cell division protein ZapB</fullName>
    </submittedName>
</protein>
<dbReference type="GO" id="GO:0051301">
    <property type="term" value="P:cell division"/>
    <property type="evidence" value="ECO:0007669"/>
    <property type="project" value="UniProtKB-KW"/>
</dbReference>
<proteinExistence type="predicted"/>
<dbReference type="Gene3D" id="1.20.5.340">
    <property type="match status" value="1"/>
</dbReference>
<reference evidence="3" key="1">
    <citation type="submission" date="2018-04" db="EMBL/GenBank/DDBJ databases">
        <authorList>
            <person name="Lucker S."/>
            <person name="Sakoula D."/>
        </authorList>
    </citation>
    <scope>NUCLEOTIDE SEQUENCE [LARGE SCALE GENOMIC DNA]</scope>
</reference>
<sequence length="84" mass="9947">MALDRLDALEGRIRELVKLVQEFKKKNALLEDELKATRQRLSSQDDMNRQWEQERVDIKARIERVMGEIDLLECFDDSKEVALD</sequence>
<keyword evidence="3" id="KW-1185">Reference proteome</keyword>
<dbReference type="InParanoid" id="A0A330L7R5"/>
<dbReference type="Proteomes" id="UP000248168">
    <property type="component" value="Unassembled WGS sequence"/>
</dbReference>
<evidence type="ECO:0000256" key="1">
    <source>
        <dbReference type="SAM" id="Coils"/>
    </source>
</evidence>
<name>A0A330L7R5_9BACT</name>
<feature type="coiled-coil region" evidence="1">
    <location>
        <begin position="6"/>
        <end position="68"/>
    </location>
</feature>
<keyword evidence="1" id="KW-0175">Coiled coil</keyword>
<dbReference type="AlphaFoldDB" id="A0A330L7R5"/>
<keyword evidence="2" id="KW-0131">Cell cycle</keyword>
<dbReference type="RefSeq" id="WP_121989332.1">
    <property type="nucleotide sequence ID" value="NZ_OUNR01000012.1"/>
</dbReference>
<evidence type="ECO:0000313" key="3">
    <source>
        <dbReference type="Proteomes" id="UP000248168"/>
    </source>
</evidence>
<organism evidence="2 3">
    <name type="scientific">Nitrospira lenta</name>
    <dbReference type="NCBI Taxonomy" id="1436998"/>
    <lineage>
        <taxon>Bacteria</taxon>
        <taxon>Pseudomonadati</taxon>
        <taxon>Nitrospirota</taxon>
        <taxon>Nitrospiria</taxon>
        <taxon>Nitrospirales</taxon>
        <taxon>Nitrospiraceae</taxon>
        <taxon>Nitrospira</taxon>
    </lineage>
</organism>
<keyword evidence="2" id="KW-0132">Cell division</keyword>